<dbReference type="SUPFAM" id="SSF53448">
    <property type="entry name" value="Nucleotide-diphospho-sugar transferases"/>
    <property type="match status" value="1"/>
</dbReference>
<evidence type="ECO:0000259" key="5">
    <source>
        <dbReference type="PROSITE" id="PS50103"/>
    </source>
</evidence>
<evidence type="ECO:0000313" key="6">
    <source>
        <dbReference type="EMBL" id="OLQ00883.1"/>
    </source>
</evidence>
<evidence type="ECO:0000256" key="3">
    <source>
        <dbReference type="SAM" id="MobiDB-lite"/>
    </source>
</evidence>
<dbReference type="InterPro" id="IPR007577">
    <property type="entry name" value="GlycoTrfase_DXD_sugar-bd_CS"/>
</dbReference>
<name>A0A1Q9E0D4_SYMMI</name>
<dbReference type="InterPro" id="IPR029044">
    <property type="entry name" value="Nucleotide-diphossugar_trans"/>
</dbReference>
<feature type="transmembrane region" description="Helical" evidence="4">
    <location>
        <begin position="240"/>
        <end position="259"/>
    </location>
</feature>
<evidence type="ECO:0000313" key="7">
    <source>
        <dbReference type="Proteomes" id="UP000186817"/>
    </source>
</evidence>
<keyword evidence="4" id="KW-0812">Transmembrane</keyword>
<organism evidence="6 7">
    <name type="scientific">Symbiodinium microadriaticum</name>
    <name type="common">Dinoflagellate</name>
    <name type="synonym">Zooxanthella microadriatica</name>
    <dbReference type="NCBI Taxonomy" id="2951"/>
    <lineage>
        <taxon>Eukaryota</taxon>
        <taxon>Sar</taxon>
        <taxon>Alveolata</taxon>
        <taxon>Dinophyceae</taxon>
        <taxon>Suessiales</taxon>
        <taxon>Symbiodiniaceae</taxon>
        <taxon>Symbiodinium</taxon>
    </lineage>
</organism>
<dbReference type="Proteomes" id="UP000186817">
    <property type="component" value="Unassembled WGS sequence"/>
</dbReference>
<dbReference type="InterPro" id="IPR000571">
    <property type="entry name" value="Znf_CCCH"/>
</dbReference>
<reference evidence="6 7" key="1">
    <citation type="submission" date="2016-02" db="EMBL/GenBank/DDBJ databases">
        <title>Genome analysis of coral dinoflagellate symbionts highlights evolutionary adaptations to a symbiotic lifestyle.</title>
        <authorList>
            <person name="Aranda M."/>
            <person name="Li Y."/>
            <person name="Liew Y.J."/>
            <person name="Baumgarten S."/>
            <person name="Simakov O."/>
            <person name="Wilson M."/>
            <person name="Piel J."/>
            <person name="Ashoor H."/>
            <person name="Bougouffa S."/>
            <person name="Bajic V.B."/>
            <person name="Ryu T."/>
            <person name="Ravasi T."/>
            <person name="Bayer T."/>
            <person name="Micklem G."/>
            <person name="Kim H."/>
            <person name="Bhak J."/>
            <person name="Lajeunesse T.C."/>
            <person name="Voolstra C.R."/>
        </authorList>
    </citation>
    <scope>NUCLEOTIDE SEQUENCE [LARGE SCALE GENOMIC DNA]</scope>
    <source>
        <strain evidence="6 7">CCMP2467</strain>
    </source>
</reference>
<sequence>MYQNTLARETPNLYSSTGSQQEESDGSCTDQFNPAVVAGPPKSVYFKAVWEKHKSMLQHHCPIADKQKEIICCFDDTNERCHIPWLAMNRGIAHPIIRDWSRSQPDRSLSFCFNRLQPKLLKLMAGFRGSDLAVKALEQAKSLAMAMLVSTSTFGSTPRVRWPRERNVSLVRTPALRQRHWEVPAVASLVALKMMKPSKSRQAGSGWHVQRTAADASAADLRADGTSILRAVVRRNVVKTVCRVGLWSLFTGLGAYWLFPACQKLWLVLLTGSAESGALSDTTLGYVGNILALMSVLFSILAGNSYTSLYGQNEAIFCALFAEVSEAKALMEQIALVCSGRPFYRSALENIRRYVKQDLRRLDKPPSILCALKPRDDPLESILYLTSVGVPSTVYETVRSLRQRRGDRLGAVQRKLPPVQMALLYVLAGLNLVSLLLLALRIPSEAEYRLCRGLFAMMAGGLMMTMRVIHELWTPVGGAYNVDGVLRVMITGLEDELDQRENGFQPSNLNTMIRERWDVPRALNYYKKRNIPRPTERMLYHLQGHGTNMQELDCSQLFNDSTLIGKLYLSSFSLKEPLPSESAGASQFHKQNPFMKTVRHTFKDGLPCKRAGPRALPKLPSDYPGKEACRIFTLWEYPEKGPPVFKMLNVESWRRHTHGLCQEPVLINDQNVKKWIPDLPEEYFRMPAPAPKSDLIRYALLYHHGGLYMDADFVAVKDMDPILALLHTHDFVSYQEKGEPGQVCSAAFSSNLIGGRRGSPVFKFLWERQKEKLRKKCGHTNPGEACCPENARRQCTVPWAALGEGVTHPAFNELLKTGEIFETFCFADEWSFVPDHFAYSVEHIPSKDEALKYMVDRNIPQPLDRIVYHLFNAITPLHKFKCATLLDPRRLVGHLYTESFRSETGRRPVEHSEESDAWLEEHPEFVKYQQVHNAWQPCPGPVDVTEAPTSTADSEERQCQIFTLWEYKSGPPLSVALNVEGAMALIPVASPLALGSGVTFVYSRTFIDEAPLAVNPGTHRRSVSLPPPRTHLDTASDAMIEEEALSGYVQSLGTSGMHRPADAPQAMIEKAGDDPEVSVVEAIVAASCGSRGHPQLCRRACIYFASGKCTVGAQCNYCHMPHADRPPKLDKQQRTKFNLMGKREALELLHGFLTMNATENGFLNLATDILDLLAKETMRHDAGEDATSSSAHRRLERVLVRMPFHQLALLSVSKADRREFGEVMVTCIEKLTDDLEAARNNGLNA</sequence>
<keyword evidence="2" id="KW-0863">Zinc-finger</keyword>
<dbReference type="EMBL" id="LSRX01000312">
    <property type="protein sequence ID" value="OLQ00883.1"/>
    <property type="molecule type" value="Genomic_DNA"/>
</dbReference>
<dbReference type="PANTHER" id="PTHR32385:SF15">
    <property type="entry name" value="INOSITOL PHOSPHOCERAMIDE MANNOSYLTRANSFERASE 1"/>
    <property type="match status" value="1"/>
</dbReference>
<dbReference type="OrthoDB" id="202871at2759"/>
<accession>A0A1Q9E0D4</accession>
<dbReference type="PANTHER" id="PTHR32385">
    <property type="entry name" value="MANNOSYL PHOSPHORYLINOSITOL CERAMIDE SYNTHASE"/>
    <property type="match status" value="1"/>
</dbReference>
<evidence type="ECO:0000256" key="4">
    <source>
        <dbReference type="SAM" id="Phobius"/>
    </source>
</evidence>
<keyword evidence="2" id="KW-0479">Metal-binding</keyword>
<dbReference type="GO" id="GO:0016020">
    <property type="term" value="C:membrane"/>
    <property type="evidence" value="ECO:0007669"/>
    <property type="project" value="GOC"/>
</dbReference>
<keyword evidence="1" id="KW-0808">Transferase</keyword>
<dbReference type="GO" id="GO:0051999">
    <property type="term" value="P:mannosyl-inositol phosphorylceramide biosynthetic process"/>
    <property type="evidence" value="ECO:0007669"/>
    <property type="project" value="TreeGrafter"/>
</dbReference>
<gene>
    <name evidence="6" type="ORF">AK812_SmicGene16428</name>
</gene>
<feature type="transmembrane region" description="Helical" evidence="4">
    <location>
        <begin position="283"/>
        <end position="302"/>
    </location>
</feature>
<dbReference type="Gene3D" id="3.90.550.20">
    <property type="match status" value="1"/>
</dbReference>
<dbReference type="Pfam" id="PF04488">
    <property type="entry name" value="Gly_transf_sug"/>
    <property type="match status" value="1"/>
</dbReference>
<feature type="region of interest" description="Disordered" evidence="3">
    <location>
        <begin position="1"/>
        <end position="32"/>
    </location>
</feature>
<dbReference type="GO" id="GO:0000030">
    <property type="term" value="F:mannosyltransferase activity"/>
    <property type="evidence" value="ECO:0007669"/>
    <property type="project" value="TreeGrafter"/>
</dbReference>
<keyword evidence="2" id="KW-0862">Zinc</keyword>
<keyword evidence="4" id="KW-1133">Transmembrane helix</keyword>
<proteinExistence type="predicted"/>
<evidence type="ECO:0000256" key="1">
    <source>
        <dbReference type="ARBA" id="ARBA00022679"/>
    </source>
</evidence>
<feature type="domain" description="C3H1-type" evidence="5">
    <location>
        <begin position="1095"/>
        <end position="1122"/>
    </location>
</feature>
<comment type="caution">
    <text evidence="6">The sequence shown here is derived from an EMBL/GenBank/DDBJ whole genome shotgun (WGS) entry which is preliminary data.</text>
</comment>
<dbReference type="PROSITE" id="PS50103">
    <property type="entry name" value="ZF_C3H1"/>
    <property type="match status" value="1"/>
</dbReference>
<keyword evidence="7" id="KW-1185">Reference proteome</keyword>
<feature type="zinc finger region" description="C3H1-type" evidence="2">
    <location>
        <begin position="1095"/>
        <end position="1122"/>
    </location>
</feature>
<dbReference type="GO" id="GO:0008270">
    <property type="term" value="F:zinc ion binding"/>
    <property type="evidence" value="ECO:0007669"/>
    <property type="project" value="UniProtKB-KW"/>
</dbReference>
<dbReference type="InterPro" id="IPR051706">
    <property type="entry name" value="Glycosyltransferase_domain"/>
</dbReference>
<evidence type="ECO:0000256" key="2">
    <source>
        <dbReference type="PROSITE-ProRule" id="PRU00723"/>
    </source>
</evidence>
<dbReference type="AlphaFoldDB" id="A0A1Q9E0D4"/>
<protein>
    <recommendedName>
        <fullName evidence="5">C3H1-type domain-containing protein</fullName>
    </recommendedName>
</protein>
<feature type="transmembrane region" description="Helical" evidence="4">
    <location>
        <begin position="422"/>
        <end position="442"/>
    </location>
</feature>
<keyword evidence="4" id="KW-0472">Membrane</keyword>